<dbReference type="InterPro" id="IPR036163">
    <property type="entry name" value="HMA_dom_sf"/>
</dbReference>
<dbReference type="GO" id="GO:0046872">
    <property type="term" value="F:metal ion binding"/>
    <property type="evidence" value="ECO:0007669"/>
    <property type="project" value="InterPro"/>
</dbReference>
<dbReference type="Gene3D" id="3.30.70.100">
    <property type="match status" value="1"/>
</dbReference>
<keyword evidence="3" id="KW-1185">Reference proteome</keyword>
<comment type="caution">
    <text evidence="2">The sequence shown here is derived from an EMBL/GenBank/DDBJ whole genome shotgun (WGS) entry which is preliminary data.</text>
</comment>
<organism evidence="2 3">
    <name type="scientific">Culicoidibacter larvae</name>
    <dbReference type="NCBI Taxonomy" id="2579976"/>
    <lineage>
        <taxon>Bacteria</taxon>
        <taxon>Bacillati</taxon>
        <taxon>Bacillota</taxon>
        <taxon>Culicoidibacteria</taxon>
        <taxon>Culicoidibacterales</taxon>
        <taxon>Culicoidibacteraceae</taxon>
        <taxon>Culicoidibacter</taxon>
    </lineage>
</organism>
<feature type="domain" description="HMA" evidence="1">
    <location>
        <begin position="1"/>
        <end position="57"/>
    </location>
</feature>
<reference evidence="2 3" key="1">
    <citation type="submission" date="2019-05" db="EMBL/GenBank/DDBJ databases">
        <title>Culicoidintestinum kansasii gen. nov., sp. nov. from the gastrointestinal tract of the biting midge, Culicoides sonorensis.</title>
        <authorList>
            <person name="Neupane S."/>
            <person name="Ghosh A."/>
            <person name="Gunther S."/>
            <person name="Martin K."/>
            <person name="Zurek L."/>
        </authorList>
    </citation>
    <scope>NUCLEOTIDE SEQUENCE [LARGE SCALE GENOMIC DNA]</scope>
    <source>
        <strain evidence="2 3">CS-1</strain>
    </source>
</reference>
<dbReference type="InterPro" id="IPR006121">
    <property type="entry name" value="HMA_dom"/>
</dbReference>
<evidence type="ECO:0000259" key="1">
    <source>
        <dbReference type="PROSITE" id="PS50846"/>
    </source>
</evidence>
<proteinExistence type="predicted"/>
<dbReference type="AlphaFoldDB" id="A0A5R8QCQ2"/>
<protein>
    <submittedName>
        <fullName evidence="2">Heavy-metal-associated domain-containing protein</fullName>
    </submittedName>
</protein>
<dbReference type="SUPFAM" id="SSF55008">
    <property type="entry name" value="HMA, heavy metal-associated domain"/>
    <property type="match status" value="1"/>
</dbReference>
<sequence length="58" mass="6040">MECDGCERAVTKALQHVKGVMVVDVDLAEKSVSVVTDGSIELQQLVDAISDAGHTVAA</sequence>
<name>A0A5R8QCQ2_9FIRM</name>
<dbReference type="Proteomes" id="UP000306912">
    <property type="component" value="Unassembled WGS sequence"/>
</dbReference>
<accession>A0A5R8QCQ2</accession>
<dbReference type="Pfam" id="PF00403">
    <property type="entry name" value="HMA"/>
    <property type="match status" value="1"/>
</dbReference>
<dbReference type="CDD" id="cd00371">
    <property type="entry name" value="HMA"/>
    <property type="match status" value="1"/>
</dbReference>
<gene>
    <name evidence="2" type="ORF">FEZ08_05615</name>
</gene>
<dbReference type="InParanoid" id="A0A5R8QCQ2"/>
<dbReference type="PROSITE" id="PS50846">
    <property type="entry name" value="HMA_2"/>
    <property type="match status" value="1"/>
</dbReference>
<evidence type="ECO:0000313" key="2">
    <source>
        <dbReference type="EMBL" id="TLG74351.1"/>
    </source>
</evidence>
<dbReference type="EMBL" id="VBWP01000004">
    <property type="protein sequence ID" value="TLG74351.1"/>
    <property type="molecule type" value="Genomic_DNA"/>
</dbReference>
<dbReference type="OrthoDB" id="9813965at2"/>
<evidence type="ECO:0000313" key="3">
    <source>
        <dbReference type="Proteomes" id="UP000306912"/>
    </source>
</evidence>